<sequence>MKNILVKWTAEMSIHILIWIIFIFYETVLTGLVLGSFANPLVYILHYLINISFFYFCGGIALPNAFTDLNKSIWKVPVLIIPGIIYFILTGYLADIWLTKNGLLANNVSLNFNKEYILRVLYRCFYFLGFSTGYYFLKQFIKARKNTELQEKRRYEEIIKVEKMEKALSRAQNAFLKAQIKPHFLFNTLDYVYHNLEEESNAANAILALSDMMRFAVDLDEVSEFIPFWNEILQSEKLISIYQLRANHKLNIKSSFSKDLEKAKFLPLVLLTLTENIFKHGDLGNPVYPASISARVKGKRIEIESKNLAKGRLVSNTLSSGLKNIEKRLQFTYGSNASINSKLDPNMVFHLSISFPALFY</sequence>
<keyword evidence="3" id="KW-0808">Transferase</keyword>
<dbReference type="InterPro" id="IPR010559">
    <property type="entry name" value="Sig_transdc_His_kin_internal"/>
</dbReference>
<feature type="transmembrane region" description="Helical" evidence="1">
    <location>
        <begin position="117"/>
        <end position="137"/>
    </location>
</feature>
<dbReference type="OrthoDB" id="9792992at2"/>
<dbReference type="AlphaFoldDB" id="A0A1G8CLC9"/>
<gene>
    <name evidence="3" type="ORF">SAMN05421827_12543</name>
</gene>
<accession>A0A1G8CLC9</accession>
<feature type="transmembrane region" description="Helical" evidence="1">
    <location>
        <begin position="44"/>
        <end position="66"/>
    </location>
</feature>
<feature type="domain" description="Signal transduction histidine kinase internal region" evidence="2">
    <location>
        <begin position="172"/>
        <end position="250"/>
    </location>
</feature>
<reference evidence="4" key="1">
    <citation type="submission" date="2016-10" db="EMBL/GenBank/DDBJ databases">
        <authorList>
            <person name="Varghese N."/>
            <person name="Submissions S."/>
        </authorList>
    </citation>
    <scope>NUCLEOTIDE SEQUENCE [LARGE SCALE GENOMIC DNA]</scope>
    <source>
        <strain evidence="4">DSM 17933</strain>
    </source>
</reference>
<evidence type="ECO:0000313" key="4">
    <source>
        <dbReference type="Proteomes" id="UP000199643"/>
    </source>
</evidence>
<feature type="transmembrane region" description="Helical" evidence="1">
    <location>
        <begin position="78"/>
        <end position="97"/>
    </location>
</feature>
<protein>
    <submittedName>
        <fullName evidence="3">Histidine kinase</fullName>
    </submittedName>
</protein>
<name>A0A1G8CLC9_9SPHI</name>
<keyword evidence="1" id="KW-1133">Transmembrane helix</keyword>
<keyword evidence="3" id="KW-0418">Kinase</keyword>
<keyword evidence="4" id="KW-1185">Reference proteome</keyword>
<keyword evidence="1" id="KW-0472">Membrane</keyword>
<organism evidence="3 4">
    <name type="scientific">Pedobacter terrae</name>
    <dbReference type="NCBI Taxonomy" id="405671"/>
    <lineage>
        <taxon>Bacteria</taxon>
        <taxon>Pseudomonadati</taxon>
        <taxon>Bacteroidota</taxon>
        <taxon>Sphingobacteriia</taxon>
        <taxon>Sphingobacteriales</taxon>
        <taxon>Sphingobacteriaceae</taxon>
        <taxon>Pedobacter</taxon>
    </lineage>
</organism>
<dbReference type="Proteomes" id="UP000199643">
    <property type="component" value="Unassembled WGS sequence"/>
</dbReference>
<dbReference type="EMBL" id="FNCH01000025">
    <property type="protein sequence ID" value="SDH46347.1"/>
    <property type="molecule type" value="Genomic_DNA"/>
</dbReference>
<dbReference type="STRING" id="405671.SAMN05421827_12543"/>
<keyword evidence="1" id="KW-0812">Transmembrane</keyword>
<dbReference type="GO" id="GO:0000155">
    <property type="term" value="F:phosphorelay sensor kinase activity"/>
    <property type="evidence" value="ECO:0007669"/>
    <property type="project" value="InterPro"/>
</dbReference>
<evidence type="ECO:0000259" key="2">
    <source>
        <dbReference type="Pfam" id="PF06580"/>
    </source>
</evidence>
<dbReference type="PANTHER" id="PTHR34220:SF7">
    <property type="entry name" value="SENSOR HISTIDINE KINASE YPDA"/>
    <property type="match status" value="1"/>
</dbReference>
<dbReference type="GO" id="GO:0016020">
    <property type="term" value="C:membrane"/>
    <property type="evidence" value="ECO:0007669"/>
    <property type="project" value="InterPro"/>
</dbReference>
<dbReference type="InterPro" id="IPR050640">
    <property type="entry name" value="Bact_2-comp_sensor_kinase"/>
</dbReference>
<dbReference type="Pfam" id="PF06580">
    <property type="entry name" value="His_kinase"/>
    <property type="match status" value="1"/>
</dbReference>
<feature type="transmembrane region" description="Helical" evidence="1">
    <location>
        <begin position="12"/>
        <end position="38"/>
    </location>
</feature>
<evidence type="ECO:0000256" key="1">
    <source>
        <dbReference type="SAM" id="Phobius"/>
    </source>
</evidence>
<dbReference type="RefSeq" id="WP_090503808.1">
    <property type="nucleotide sequence ID" value="NZ_FNCH01000025.1"/>
</dbReference>
<proteinExistence type="predicted"/>
<evidence type="ECO:0000313" key="3">
    <source>
        <dbReference type="EMBL" id="SDH46347.1"/>
    </source>
</evidence>
<dbReference type="PANTHER" id="PTHR34220">
    <property type="entry name" value="SENSOR HISTIDINE KINASE YPDA"/>
    <property type="match status" value="1"/>
</dbReference>